<evidence type="ECO:0000256" key="1">
    <source>
        <dbReference type="ARBA" id="ARBA00000085"/>
    </source>
</evidence>
<keyword evidence="8 10" id="KW-0472">Membrane</keyword>
<protein>
    <recommendedName>
        <fullName evidence="3">histidine kinase</fullName>
        <ecNumber evidence="3">2.7.13.3</ecNumber>
    </recommendedName>
</protein>
<dbReference type="SUPFAM" id="SSF47384">
    <property type="entry name" value="Homodimeric domain of signal transducing histidine kinase"/>
    <property type="match status" value="1"/>
</dbReference>
<feature type="transmembrane region" description="Helical" evidence="10">
    <location>
        <begin position="194"/>
        <end position="214"/>
    </location>
</feature>
<dbReference type="GO" id="GO:0000155">
    <property type="term" value="F:phosphorelay sensor kinase activity"/>
    <property type="evidence" value="ECO:0007669"/>
    <property type="project" value="InterPro"/>
</dbReference>
<dbReference type="RefSeq" id="WP_206581806.1">
    <property type="nucleotide sequence ID" value="NZ_JAFJZZ010000001.1"/>
</dbReference>
<organism evidence="12 13">
    <name type="scientific">Clostridium aminobutyricum</name>
    <dbReference type="NCBI Taxonomy" id="33953"/>
    <lineage>
        <taxon>Bacteria</taxon>
        <taxon>Bacillati</taxon>
        <taxon>Bacillota</taxon>
        <taxon>Clostridia</taxon>
        <taxon>Eubacteriales</taxon>
        <taxon>Clostridiaceae</taxon>
        <taxon>Clostridium</taxon>
    </lineage>
</organism>
<dbReference type="GO" id="GO:0009927">
    <property type="term" value="F:histidine phosphotransfer kinase activity"/>
    <property type="evidence" value="ECO:0007669"/>
    <property type="project" value="TreeGrafter"/>
</dbReference>
<evidence type="ECO:0000256" key="8">
    <source>
        <dbReference type="ARBA" id="ARBA00023136"/>
    </source>
</evidence>
<dbReference type="Pfam" id="PF02518">
    <property type="entry name" value="HATPase_c"/>
    <property type="match status" value="1"/>
</dbReference>
<evidence type="ECO:0000256" key="2">
    <source>
        <dbReference type="ARBA" id="ARBA00004370"/>
    </source>
</evidence>
<name>A0A939D7P0_CLOAM</name>
<comment type="caution">
    <text evidence="12">The sequence shown here is derived from an EMBL/GenBank/DDBJ whole genome shotgun (WGS) entry which is preliminary data.</text>
</comment>
<evidence type="ECO:0000256" key="10">
    <source>
        <dbReference type="SAM" id="Phobius"/>
    </source>
</evidence>
<keyword evidence="6 12" id="KW-0418">Kinase</keyword>
<dbReference type="SUPFAM" id="SSF55874">
    <property type="entry name" value="ATPase domain of HSP90 chaperone/DNA topoisomerase II/histidine kinase"/>
    <property type="match status" value="1"/>
</dbReference>
<dbReference type="EC" id="2.7.13.3" evidence="3"/>
<comment type="catalytic activity">
    <reaction evidence="1">
        <text>ATP + protein L-histidine = ADP + protein N-phospho-L-histidine.</text>
        <dbReference type="EC" id="2.7.13.3"/>
    </reaction>
</comment>
<comment type="subcellular location">
    <subcellularLocation>
        <location evidence="2">Membrane</location>
    </subcellularLocation>
</comment>
<dbReference type="GO" id="GO:0005886">
    <property type="term" value="C:plasma membrane"/>
    <property type="evidence" value="ECO:0007669"/>
    <property type="project" value="TreeGrafter"/>
</dbReference>
<feature type="transmembrane region" description="Helical" evidence="10">
    <location>
        <begin position="341"/>
        <end position="359"/>
    </location>
</feature>
<evidence type="ECO:0000256" key="3">
    <source>
        <dbReference type="ARBA" id="ARBA00012438"/>
    </source>
</evidence>
<reference evidence="12" key="1">
    <citation type="submission" date="2021-02" db="EMBL/GenBank/DDBJ databases">
        <title>Abyssanaerobacter marinus gen.nov., sp., nov, anaerobic bacterium isolated from the Onnuri vent field of Indian Ocean and suggestion of Mogibacteriaceae fam. nov., and proposal of reclassification of ambiguous this family's genus member.</title>
        <authorList>
            <person name="Kim Y.J."/>
            <person name="Yang J.-A."/>
        </authorList>
    </citation>
    <scope>NUCLEOTIDE SEQUENCE</scope>
    <source>
        <strain evidence="12">DSM 2634</strain>
    </source>
</reference>
<dbReference type="Pfam" id="PF00512">
    <property type="entry name" value="HisKA"/>
    <property type="match status" value="1"/>
</dbReference>
<dbReference type="AlphaFoldDB" id="A0A939D7P0"/>
<dbReference type="InterPro" id="IPR004358">
    <property type="entry name" value="Sig_transdc_His_kin-like_C"/>
</dbReference>
<dbReference type="CDD" id="cd00075">
    <property type="entry name" value="HATPase"/>
    <property type="match status" value="1"/>
</dbReference>
<dbReference type="PRINTS" id="PR00344">
    <property type="entry name" value="BCTRLSENSOR"/>
</dbReference>
<dbReference type="SMART" id="SM00388">
    <property type="entry name" value="HisKA"/>
    <property type="match status" value="1"/>
</dbReference>
<dbReference type="InterPro" id="IPR003661">
    <property type="entry name" value="HisK_dim/P_dom"/>
</dbReference>
<evidence type="ECO:0000256" key="7">
    <source>
        <dbReference type="ARBA" id="ARBA00023012"/>
    </source>
</evidence>
<dbReference type="Gene3D" id="1.10.287.130">
    <property type="match status" value="1"/>
</dbReference>
<feature type="transmembrane region" description="Helical" evidence="10">
    <location>
        <begin position="371"/>
        <end position="390"/>
    </location>
</feature>
<feature type="coiled-coil region" evidence="9">
    <location>
        <begin position="391"/>
        <end position="418"/>
    </location>
</feature>
<keyword evidence="5" id="KW-0808">Transferase</keyword>
<dbReference type="Gene3D" id="3.30.565.10">
    <property type="entry name" value="Histidine kinase-like ATPase, C-terminal domain"/>
    <property type="match status" value="1"/>
</dbReference>
<proteinExistence type="predicted"/>
<sequence length="645" mass="70961">MILTAALVTVLALMLLVRPPEGPESVTVTEQNGVYDLSGLADLDGTLIRLAPAGIYYPNTYLMPENADTAVSESINRYEEIRADYLSQRFVLRLPDNREVYTLTFTLSGRHAMRVYVNGNLAAQTGHPETTKQDTEVWENNITFDAAAEDGKMEIILHSAQFYHAKRGASLGSLSLSKSGTVTDPFVFDRIKGMAVAGAFLCAAVLLLGIYLLLSRTKATLYFALTCVVMALRELLQSQAWTYFPIPGNLSFMLEYLSVVLLTVFLSLYLGQYATGKLLRGVQYTAIFGSCVYGLCVLLGDSIFYTSVLGYYQILLVLCIVPGIAGLFWNMQPPTKEQGAAIYGIAVFFLAALSDILMYSDLFGDGPNAPISEMAMLVFVLAQTVSLFLMNNRVLAQAKEAEQKLETEKNALEALNRMKTEFLGNVSHELKTPLTVVSGYAQTTRQMAEQHGELNAGEVSRRMKLISSEAERLSLMVGQILDVTRIEEGRMAMEQTSCYVDEIIHGAIETYYPILNKNANRLEIHIERALPAVSADPGRISQVIINLISNAVRFTVNGLITVSARQEDLHIVICVADNGAGISRERLPHIFERYVSKKKSGVGQDTGTGLGVYICKHIVESHGGEIWLESEEGKGTSVFFTLPVL</sequence>
<keyword evidence="9" id="KW-0175">Coiled coil</keyword>
<feature type="transmembrane region" description="Helical" evidence="10">
    <location>
        <begin position="221"/>
        <end position="244"/>
    </location>
</feature>
<dbReference type="FunFam" id="3.30.565.10:FF:000006">
    <property type="entry name" value="Sensor histidine kinase WalK"/>
    <property type="match status" value="1"/>
</dbReference>
<keyword evidence="7" id="KW-0902">Two-component regulatory system</keyword>
<feature type="domain" description="Histidine kinase" evidence="11">
    <location>
        <begin position="425"/>
        <end position="645"/>
    </location>
</feature>
<gene>
    <name evidence="12" type="ORF">JYB65_02700</name>
</gene>
<dbReference type="Proteomes" id="UP000664545">
    <property type="component" value="Unassembled WGS sequence"/>
</dbReference>
<feature type="transmembrane region" description="Helical" evidence="10">
    <location>
        <begin position="250"/>
        <end position="270"/>
    </location>
</feature>
<dbReference type="EMBL" id="JAFJZZ010000001">
    <property type="protein sequence ID" value="MBN7772263.1"/>
    <property type="molecule type" value="Genomic_DNA"/>
</dbReference>
<evidence type="ECO:0000256" key="5">
    <source>
        <dbReference type="ARBA" id="ARBA00022679"/>
    </source>
</evidence>
<dbReference type="InterPro" id="IPR036890">
    <property type="entry name" value="HATPase_C_sf"/>
</dbReference>
<evidence type="ECO:0000259" key="11">
    <source>
        <dbReference type="PROSITE" id="PS50109"/>
    </source>
</evidence>
<keyword evidence="10" id="KW-0812">Transmembrane</keyword>
<accession>A0A939D7P0</accession>
<keyword evidence="13" id="KW-1185">Reference proteome</keyword>
<dbReference type="SMART" id="SM00387">
    <property type="entry name" value="HATPase_c"/>
    <property type="match status" value="1"/>
</dbReference>
<dbReference type="PANTHER" id="PTHR43047:SF72">
    <property type="entry name" value="OSMOSENSING HISTIDINE PROTEIN KINASE SLN1"/>
    <property type="match status" value="1"/>
</dbReference>
<dbReference type="InterPro" id="IPR036097">
    <property type="entry name" value="HisK_dim/P_sf"/>
</dbReference>
<evidence type="ECO:0000313" key="12">
    <source>
        <dbReference type="EMBL" id="MBN7772263.1"/>
    </source>
</evidence>
<dbReference type="PANTHER" id="PTHR43047">
    <property type="entry name" value="TWO-COMPONENT HISTIDINE PROTEIN KINASE"/>
    <property type="match status" value="1"/>
</dbReference>
<dbReference type="CDD" id="cd00082">
    <property type="entry name" value="HisKA"/>
    <property type="match status" value="1"/>
</dbReference>
<evidence type="ECO:0000256" key="6">
    <source>
        <dbReference type="ARBA" id="ARBA00022777"/>
    </source>
</evidence>
<feature type="transmembrane region" description="Helical" evidence="10">
    <location>
        <begin position="282"/>
        <end position="305"/>
    </location>
</feature>
<dbReference type="InterPro" id="IPR003594">
    <property type="entry name" value="HATPase_dom"/>
</dbReference>
<dbReference type="PROSITE" id="PS50109">
    <property type="entry name" value="HIS_KIN"/>
    <property type="match status" value="1"/>
</dbReference>
<dbReference type="InterPro" id="IPR005467">
    <property type="entry name" value="His_kinase_dom"/>
</dbReference>
<evidence type="ECO:0000256" key="9">
    <source>
        <dbReference type="SAM" id="Coils"/>
    </source>
</evidence>
<keyword evidence="4" id="KW-0597">Phosphoprotein</keyword>
<dbReference type="FunFam" id="1.10.287.130:FF:000001">
    <property type="entry name" value="Two-component sensor histidine kinase"/>
    <property type="match status" value="1"/>
</dbReference>
<keyword evidence="10" id="KW-1133">Transmembrane helix</keyword>
<evidence type="ECO:0000256" key="4">
    <source>
        <dbReference type="ARBA" id="ARBA00022553"/>
    </source>
</evidence>
<evidence type="ECO:0000313" key="13">
    <source>
        <dbReference type="Proteomes" id="UP000664545"/>
    </source>
</evidence>
<feature type="transmembrane region" description="Helical" evidence="10">
    <location>
        <begin position="311"/>
        <end position="329"/>
    </location>
</feature>